<evidence type="ECO:0000256" key="1">
    <source>
        <dbReference type="ARBA" id="ARBA00022723"/>
    </source>
</evidence>
<dbReference type="InterPro" id="IPR018247">
    <property type="entry name" value="EF_Hand_1_Ca_BS"/>
</dbReference>
<accession>A0A1R2B202</accession>
<keyword evidence="3" id="KW-0106">Calcium</keyword>
<dbReference type="Pfam" id="PF13499">
    <property type="entry name" value="EF-hand_7"/>
    <property type="match status" value="1"/>
</dbReference>
<organism evidence="6 7">
    <name type="scientific">Stentor coeruleus</name>
    <dbReference type="NCBI Taxonomy" id="5963"/>
    <lineage>
        <taxon>Eukaryota</taxon>
        <taxon>Sar</taxon>
        <taxon>Alveolata</taxon>
        <taxon>Ciliophora</taxon>
        <taxon>Postciliodesmatophora</taxon>
        <taxon>Heterotrichea</taxon>
        <taxon>Heterotrichida</taxon>
        <taxon>Stentoridae</taxon>
        <taxon>Stentor</taxon>
    </lineage>
</organism>
<evidence type="ECO:0000313" key="7">
    <source>
        <dbReference type="Proteomes" id="UP000187209"/>
    </source>
</evidence>
<sequence length="404" mass="46313">MGNLLQPSPSNYLQSDVHSNLLPLTKWTPADILKVQQRIAKIEIHRSSFVDKDQIKILFKNTPISGRESLIVLHFTYKTCQKVDIMEVMAGLITYASCTWQEKVKLALDIFDFDENYVITYDEMVVMCKSFLNGVGIMTQSSLFSKSNLEAFADQAFIMADATPDGQVTYQELLEWIENNQVLSNLFKNNQPEANNPKKRQSIIEKMGFEITNSGNYPFSEGQRQTARHRTEPRKAAYKKPEETDEIMLEISDIFKKRANFRGKMIARELYDSISHNELLYSSRERILSELNFRLTSEVTFEEVKSCLDKSKSQASLFNKQPKATPSFTITNMSTLKALFSKYDLNHDGLLSLQELKKGLRDNFSIETIEEMFKEYDSDGNGMLDFEEFVRLFSPDGATIPSSS</sequence>
<keyword evidence="2" id="KW-0677">Repeat</keyword>
<dbReference type="CDD" id="cd00051">
    <property type="entry name" value="EFh"/>
    <property type="match status" value="1"/>
</dbReference>
<gene>
    <name evidence="6" type="ORF">SteCoe_31330</name>
</gene>
<dbReference type="PROSITE" id="PS50222">
    <property type="entry name" value="EF_HAND_2"/>
    <property type="match status" value="4"/>
</dbReference>
<feature type="domain" description="EF-hand" evidence="5">
    <location>
        <begin position="364"/>
        <end position="399"/>
    </location>
</feature>
<dbReference type="OrthoDB" id="1071340at2759"/>
<dbReference type="SUPFAM" id="SSF47473">
    <property type="entry name" value="EF-hand"/>
    <property type="match status" value="2"/>
</dbReference>
<feature type="region of interest" description="Disordered" evidence="4">
    <location>
        <begin position="218"/>
        <end position="241"/>
    </location>
</feature>
<dbReference type="GO" id="GO:0005509">
    <property type="term" value="F:calcium ion binding"/>
    <property type="evidence" value="ECO:0007669"/>
    <property type="project" value="InterPro"/>
</dbReference>
<reference evidence="6 7" key="1">
    <citation type="submission" date="2016-11" db="EMBL/GenBank/DDBJ databases">
        <title>The macronuclear genome of Stentor coeruleus: a giant cell with tiny introns.</title>
        <authorList>
            <person name="Slabodnick M."/>
            <person name="Ruby J.G."/>
            <person name="Reiff S.B."/>
            <person name="Swart E.C."/>
            <person name="Gosai S."/>
            <person name="Prabakaran S."/>
            <person name="Witkowska E."/>
            <person name="Larue G.E."/>
            <person name="Fisher S."/>
            <person name="Freeman R.M."/>
            <person name="Gunawardena J."/>
            <person name="Chu W."/>
            <person name="Stover N.A."/>
            <person name="Gregory B.D."/>
            <person name="Nowacki M."/>
            <person name="Derisi J."/>
            <person name="Roy S.W."/>
            <person name="Marshall W.F."/>
            <person name="Sood P."/>
        </authorList>
    </citation>
    <scope>NUCLEOTIDE SEQUENCE [LARGE SCALE GENOMIC DNA]</scope>
    <source>
        <strain evidence="6">WM001</strain>
    </source>
</reference>
<dbReference type="PANTHER" id="PTHR45942">
    <property type="entry name" value="PROTEIN PHOSPATASE 3 REGULATORY SUBUNIT B ALPHA ISOFORM TYPE 1"/>
    <property type="match status" value="1"/>
</dbReference>
<evidence type="ECO:0000259" key="5">
    <source>
        <dbReference type="PROSITE" id="PS50222"/>
    </source>
</evidence>
<dbReference type="Proteomes" id="UP000187209">
    <property type="component" value="Unassembled WGS sequence"/>
</dbReference>
<dbReference type="Gene3D" id="1.10.238.10">
    <property type="entry name" value="EF-hand"/>
    <property type="match status" value="2"/>
</dbReference>
<feature type="domain" description="EF-hand" evidence="5">
    <location>
        <begin position="331"/>
        <end position="361"/>
    </location>
</feature>
<keyword evidence="7" id="KW-1185">Reference proteome</keyword>
<comment type="caution">
    <text evidence="6">The sequence shown here is derived from an EMBL/GenBank/DDBJ whole genome shotgun (WGS) entry which is preliminary data.</text>
</comment>
<dbReference type="EMBL" id="MPUH01001067">
    <property type="protein sequence ID" value="OMJ70650.1"/>
    <property type="molecule type" value="Genomic_DNA"/>
</dbReference>
<evidence type="ECO:0000313" key="6">
    <source>
        <dbReference type="EMBL" id="OMJ70650.1"/>
    </source>
</evidence>
<feature type="domain" description="EF-hand" evidence="5">
    <location>
        <begin position="99"/>
        <end position="134"/>
    </location>
</feature>
<dbReference type="PROSITE" id="PS00018">
    <property type="entry name" value="EF_HAND_1"/>
    <property type="match status" value="1"/>
</dbReference>
<evidence type="ECO:0000256" key="2">
    <source>
        <dbReference type="ARBA" id="ARBA00022737"/>
    </source>
</evidence>
<evidence type="ECO:0000256" key="3">
    <source>
        <dbReference type="ARBA" id="ARBA00022837"/>
    </source>
</evidence>
<evidence type="ECO:0000256" key="4">
    <source>
        <dbReference type="SAM" id="MobiDB-lite"/>
    </source>
</evidence>
<proteinExistence type="predicted"/>
<name>A0A1R2B202_9CILI</name>
<dbReference type="InterPro" id="IPR011992">
    <property type="entry name" value="EF-hand-dom_pair"/>
</dbReference>
<protein>
    <recommendedName>
        <fullName evidence="5">EF-hand domain-containing protein</fullName>
    </recommendedName>
</protein>
<feature type="domain" description="EF-hand" evidence="5">
    <location>
        <begin position="148"/>
        <end position="183"/>
    </location>
</feature>
<feature type="compositionally biased region" description="Basic and acidic residues" evidence="4">
    <location>
        <begin position="229"/>
        <end position="241"/>
    </location>
</feature>
<keyword evidence="1" id="KW-0479">Metal-binding</keyword>
<dbReference type="InterPro" id="IPR002048">
    <property type="entry name" value="EF_hand_dom"/>
</dbReference>
<dbReference type="SMART" id="SM00054">
    <property type="entry name" value="EFh"/>
    <property type="match status" value="4"/>
</dbReference>
<dbReference type="AlphaFoldDB" id="A0A1R2B202"/>